<name>A0ABS1YBK4_9ACTN</name>
<feature type="compositionally biased region" description="Pro residues" evidence="1">
    <location>
        <begin position="26"/>
        <end position="41"/>
    </location>
</feature>
<organism evidence="2 3">
    <name type="scientific">Micromonospora tarensis</name>
    <dbReference type="NCBI Taxonomy" id="2806100"/>
    <lineage>
        <taxon>Bacteria</taxon>
        <taxon>Bacillati</taxon>
        <taxon>Actinomycetota</taxon>
        <taxon>Actinomycetes</taxon>
        <taxon>Micromonosporales</taxon>
        <taxon>Micromonosporaceae</taxon>
        <taxon>Micromonospora</taxon>
    </lineage>
</organism>
<reference evidence="2 3" key="1">
    <citation type="submission" date="2021-01" db="EMBL/GenBank/DDBJ databases">
        <title>Draft genome sequence of Micromonospora sp. strain STR1s_6.</title>
        <authorList>
            <person name="Karlyshev A."/>
            <person name="Jawad R."/>
        </authorList>
    </citation>
    <scope>NUCLEOTIDE SEQUENCE [LARGE SCALE GENOMIC DNA]</scope>
    <source>
        <strain evidence="2 3">STR1S-6</strain>
    </source>
</reference>
<feature type="compositionally biased region" description="Basic and acidic residues" evidence="1">
    <location>
        <begin position="63"/>
        <end position="73"/>
    </location>
</feature>
<keyword evidence="3" id="KW-1185">Reference proteome</keyword>
<feature type="region of interest" description="Disordered" evidence="1">
    <location>
        <begin position="12"/>
        <end position="73"/>
    </location>
</feature>
<proteinExistence type="predicted"/>
<gene>
    <name evidence="2" type="ORF">JM949_04090</name>
</gene>
<evidence type="ECO:0000313" key="3">
    <source>
        <dbReference type="Proteomes" id="UP000622245"/>
    </source>
</evidence>
<accession>A0ABS1YBK4</accession>
<sequence>MERFLCWLIGDGGTGRPGGAHRCPPALHPRPAQTPPRPPPTGRHHPAPLTLEPFRRPLTAGHADPDVRTWRAL</sequence>
<evidence type="ECO:0000256" key="1">
    <source>
        <dbReference type="SAM" id="MobiDB-lite"/>
    </source>
</evidence>
<protein>
    <submittedName>
        <fullName evidence="2">Uncharacterized protein</fullName>
    </submittedName>
</protein>
<comment type="caution">
    <text evidence="2">The sequence shown here is derived from an EMBL/GenBank/DDBJ whole genome shotgun (WGS) entry which is preliminary data.</text>
</comment>
<evidence type="ECO:0000313" key="2">
    <source>
        <dbReference type="EMBL" id="MBM0274694.1"/>
    </source>
</evidence>
<dbReference type="RefSeq" id="WP_203147110.1">
    <property type="nucleotide sequence ID" value="NZ_JAEVHL010000010.1"/>
</dbReference>
<dbReference type="Proteomes" id="UP000622245">
    <property type="component" value="Unassembled WGS sequence"/>
</dbReference>
<dbReference type="EMBL" id="JAEVHL010000010">
    <property type="protein sequence ID" value="MBM0274694.1"/>
    <property type="molecule type" value="Genomic_DNA"/>
</dbReference>